<dbReference type="Gene3D" id="1.10.150.20">
    <property type="entry name" value="5' to 3' exonuclease, C-terminal subdomain"/>
    <property type="match status" value="1"/>
</dbReference>
<evidence type="ECO:0000259" key="1">
    <source>
        <dbReference type="Pfam" id="PF04994"/>
    </source>
</evidence>
<name>A0ABW4EBP3_9RHOB</name>
<evidence type="ECO:0000313" key="2">
    <source>
        <dbReference type="EMBL" id="MFD1508730.1"/>
    </source>
</evidence>
<evidence type="ECO:0000313" key="3">
    <source>
        <dbReference type="Proteomes" id="UP001597186"/>
    </source>
</evidence>
<dbReference type="RefSeq" id="WP_379913635.1">
    <property type="nucleotide sequence ID" value="NZ_JBHUDD010000037.1"/>
</dbReference>
<dbReference type="Pfam" id="PF04994">
    <property type="entry name" value="TfoX_C"/>
    <property type="match status" value="1"/>
</dbReference>
<dbReference type="InterPro" id="IPR007077">
    <property type="entry name" value="TfoX_C"/>
</dbReference>
<feature type="domain" description="TfoX C-terminal" evidence="1">
    <location>
        <begin position="4"/>
        <end position="79"/>
    </location>
</feature>
<reference evidence="3" key="1">
    <citation type="journal article" date="2019" name="Int. J. Syst. Evol. Microbiol.">
        <title>The Global Catalogue of Microorganisms (GCM) 10K type strain sequencing project: providing services to taxonomists for standard genome sequencing and annotation.</title>
        <authorList>
            <consortium name="The Broad Institute Genomics Platform"/>
            <consortium name="The Broad Institute Genome Sequencing Center for Infectious Disease"/>
            <person name="Wu L."/>
            <person name="Ma J."/>
        </authorList>
    </citation>
    <scope>NUCLEOTIDE SEQUENCE [LARGE SCALE GENOMIC DNA]</scope>
    <source>
        <strain evidence="3">CGMCC 1.12477</strain>
    </source>
</reference>
<gene>
    <name evidence="2" type="ORF">ACFTOW_04880</name>
</gene>
<comment type="caution">
    <text evidence="2">The sequence shown here is derived from an EMBL/GenBank/DDBJ whole genome shotgun (WGS) entry which is preliminary data.</text>
</comment>
<dbReference type="EMBL" id="JBHUDD010000037">
    <property type="protein sequence ID" value="MFD1508730.1"/>
    <property type="molecule type" value="Genomic_DNA"/>
</dbReference>
<organism evidence="2 3">
    <name type="scientific">Lacimonas salitolerans</name>
    <dbReference type="NCBI Taxonomy" id="1323750"/>
    <lineage>
        <taxon>Bacteria</taxon>
        <taxon>Pseudomonadati</taxon>
        <taxon>Pseudomonadota</taxon>
        <taxon>Alphaproteobacteria</taxon>
        <taxon>Rhodobacterales</taxon>
        <taxon>Paracoccaceae</taxon>
        <taxon>Lacimonas</taxon>
    </lineage>
</organism>
<dbReference type="Proteomes" id="UP001597186">
    <property type="component" value="Unassembled WGS sequence"/>
</dbReference>
<sequence>MSTPVSSIRNLGPAFEAQCARAGIHSAEDLRALGADAAYARMLATGVRPHFIGYYVLVMALQGRPWNDCKGEEKIALRARFDALKAQTAALADDSLPRDLATFLEAHGLHRKPRGT</sequence>
<accession>A0ABW4EBP3</accession>
<proteinExistence type="predicted"/>
<keyword evidence="3" id="KW-1185">Reference proteome</keyword>
<protein>
    <submittedName>
        <fullName evidence="2">TfoX/Sxy family protein</fullName>
    </submittedName>
</protein>